<evidence type="ECO:0000313" key="2">
    <source>
        <dbReference type="RefSeq" id="XP_045146604.1"/>
    </source>
</evidence>
<dbReference type="Proteomes" id="UP000694863">
    <property type="component" value="Unplaced"/>
</dbReference>
<sequence>MPHCQKTSICSGEKCHQAQDSGDAKSMELAQTTAAEEGKPYSSPAAASGDSHQASSCAPNPCSQSQHVGRRNAPKSTPSAEKFQSSLTRRVSLLLQFLLLKYKMEDPITKAEMMKIITKRYKKQFSEVLRRASEHMELVCGLELKAVESNSQTYALVNQLEITKEEILNGECGFPKTGLIMPLLGVLYIKDNRVTWEEMWEFLNELGIYDGPQHFIFGDTRKLLTEDLVQEKYLEYQKVPKSDPPCYKFLWGSRAHNKACKKNEMEDFEKIKFMDITAFQDLYGETWGEEQENTEPALSWMVEASPNAKAKSHVKGRFIRSPHFS</sequence>
<dbReference type="RefSeq" id="XP_045146604.1">
    <property type="nucleotide sequence ID" value="XM_045290669.1"/>
</dbReference>
<gene>
    <name evidence="2" type="primary">LOC123521732</name>
</gene>
<evidence type="ECO:0000313" key="1">
    <source>
        <dbReference type="Proteomes" id="UP000694863"/>
    </source>
</evidence>
<organism evidence="1 2">
    <name type="scientific">Echinops telfairi</name>
    <name type="common">Lesser hedgehog tenrec</name>
    <dbReference type="NCBI Taxonomy" id="9371"/>
    <lineage>
        <taxon>Eukaryota</taxon>
        <taxon>Metazoa</taxon>
        <taxon>Chordata</taxon>
        <taxon>Craniata</taxon>
        <taxon>Vertebrata</taxon>
        <taxon>Euteleostomi</taxon>
        <taxon>Mammalia</taxon>
        <taxon>Eutheria</taxon>
        <taxon>Afrotheria</taxon>
        <taxon>Tenrecidae</taxon>
        <taxon>Tenrecinae</taxon>
        <taxon>Echinops</taxon>
    </lineage>
</organism>
<proteinExistence type="predicted"/>
<keyword evidence="1" id="KW-1185">Reference proteome</keyword>
<name>A0AC55D4C8_ECHTE</name>
<protein>
    <submittedName>
        <fullName evidence="2">Melanoma-associated antigen B2-like</fullName>
    </submittedName>
</protein>
<accession>A0AC55D4C8</accession>
<reference evidence="2" key="1">
    <citation type="submission" date="2025-08" db="UniProtKB">
        <authorList>
            <consortium name="RefSeq"/>
        </authorList>
    </citation>
    <scope>IDENTIFICATION</scope>
</reference>